<dbReference type="PANTHER" id="PTHR12147:SF26">
    <property type="entry name" value="PEPTIDASE M28 DOMAIN-CONTAINING PROTEIN"/>
    <property type="match status" value="1"/>
</dbReference>
<dbReference type="SUPFAM" id="SSF53187">
    <property type="entry name" value="Zn-dependent exopeptidases"/>
    <property type="match status" value="1"/>
</dbReference>
<evidence type="ECO:0000313" key="3">
    <source>
        <dbReference type="Proteomes" id="UP000182761"/>
    </source>
</evidence>
<dbReference type="STRING" id="1586267.GCA_001418685_01460"/>
<dbReference type="AlphaFoldDB" id="A0A0X3ART5"/>
<dbReference type="Proteomes" id="UP000182761">
    <property type="component" value="Unassembled WGS sequence"/>
</dbReference>
<feature type="domain" description="Peptidase M28" evidence="1">
    <location>
        <begin position="246"/>
        <end position="419"/>
    </location>
</feature>
<dbReference type="RefSeq" id="WP_055425783.1">
    <property type="nucleotide sequence ID" value="NZ_FCOR01000008.1"/>
</dbReference>
<keyword evidence="3" id="KW-1185">Reference proteome</keyword>
<name>A0A0X3ART5_9FLAO</name>
<reference evidence="2 3" key="1">
    <citation type="submission" date="2016-01" db="EMBL/GenBank/DDBJ databases">
        <authorList>
            <person name="McClelland M."/>
            <person name="Jain A."/>
            <person name="Saraogi P."/>
            <person name="Mendelson R."/>
            <person name="Westerman R."/>
            <person name="SanMiguel P."/>
            <person name="Csonka L."/>
        </authorList>
    </citation>
    <scope>NUCLEOTIDE SEQUENCE [LARGE SCALE GENOMIC DNA]</scope>
    <source>
        <strain evidence="2 3">R-53146</strain>
    </source>
</reference>
<sequence length="439" mass="49653">MIITNLRFINCYTILILFLFNFSKAQTSKVYAEQVIKKLTSSEFAGRGYVEDGMEKTSREIASQFEKIGLLKFHNSYFQPFTYSINIIEKSFVSINGKELKLGTDYLVGAGSPSLQGTFSPVVFNTSVIDSLFEWNDRSYFDKELEKINTHSVVFPNKIFSDNMIIQDESANQLYRDVPQIISNGDLGISTPLVIQQTTSKFIHSLSPIQTKTVNLFINDQSLTDTIKSISLDIKTHFEPNFEANNIVGYIKGKRSDSLIVLTAHYDHLGKINDVVFSGANDNASGIALLLSMAKVFEKNKPNFDIVFIAFAGEEAGLKGSKYFVDHPLFDLKKIKFLLNFDMVGTGEEGIQVVNGKEFYKQFNKLDYISYMYNYLKQVKIRGSACNSDHCPFYEKGVPSFYIYTLGGKSGYHDIYDTEVSLYAFDKLVALLTKFINVL</sequence>
<dbReference type="Pfam" id="PF04389">
    <property type="entry name" value="Peptidase_M28"/>
    <property type="match status" value="1"/>
</dbReference>
<accession>A0A0X3ART5</accession>
<evidence type="ECO:0000313" key="2">
    <source>
        <dbReference type="EMBL" id="CVK16598.1"/>
    </source>
</evidence>
<proteinExistence type="predicted"/>
<organism evidence="2 3">
    <name type="scientific">Apibacter mensalis</name>
    <dbReference type="NCBI Taxonomy" id="1586267"/>
    <lineage>
        <taxon>Bacteria</taxon>
        <taxon>Pseudomonadati</taxon>
        <taxon>Bacteroidota</taxon>
        <taxon>Flavobacteriia</taxon>
        <taxon>Flavobacteriales</taxon>
        <taxon>Weeksellaceae</taxon>
        <taxon>Apibacter</taxon>
    </lineage>
</organism>
<evidence type="ECO:0000259" key="1">
    <source>
        <dbReference type="Pfam" id="PF04389"/>
    </source>
</evidence>
<dbReference type="Gene3D" id="3.40.630.10">
    <property type="entry name" value="Zn peptidases"/>
    <property type="match status" value="1"/>
</dbReference>
<dbReference type="InterPro" id="IPR045175">
    <property type="entry name" value="M28_fam"/>
</dbReference>
<gene>
    <name evidence="2" type="ORF">Ga0061079_108101</name>
</gene>
<dbReference type="GO" id="GO:0008235">
    <property type="term" value="F:metalloexopeptidase activity"/>
    <property type="evidence" value="ECO:0007669"/>
    <property type="project" value="InterPro"/>
</dbReference>
<dbReference type="PANTHER" id="PTHR12147">
    <property type="entry name" value="METALLOPEPTIDASE M28 FAMILY MEMBER"/>
    <property type="match status" value="1"/>
</dbReference>
<dbReference type="EMBL" id="FCOR01000008">
    <property type="protein sequence ID" value="CVK16598.1"/>
    <property type="molecule type" value="Genomic_DNA"/>
</dbReference>
<dbReference type="GO" id="GO:0006508">
    <property type="term" value="P:proteolysis"/>
    <property type="evidence" value="ECO:0007669"/>
    <property type="project" value="InterPro"/>
</dbReference>
<protein>
    <submittedName>
        <fullName evidence="2">Peptidase family M28</fullName>
    </submittedName>
</protein>
<dbReference type="InterPro" id="IPR007484">
    <property type="entry name" value="Peptidase_M28"/>
</dbReference>
<dbReference type="OrthoDB" id="9778250at2"/>